<evidence type="ECO:0000313" key="1">
    <source>
        <dbReference type="EMBL" id="APZ82289.1"/>
    </source>
</evidence>
<protein>
    <submittedName>
        <fullName evidence="1">Uncharacterized protein</fullName>
    </submittedName>
</protein>
<sequence>MRRMSELSLYAIIPVGHEIHTCIVPAPSRQEAKSIATEKKDTIKTLVEGGCVLRCIDLSVALLTQGYNIEVTRVGMYH</sequence>
<dbReference type="EMBL" id="KY368639">
    <property type="protein sequence ID" value="APZ82289.1"/>
    <property type="molecule type" value="Genomic_DNA"/>
</dbReference>
<organism evidence="1 2">
    <name type="scientific">Bacillus phage vB_BsuM-Goe2</name>
    <dbReference type="NCBI Taxonomy" id="1933062"/>
    <lineage>
        <taxon>Viruses</taxon>
        <taxon>Duplodnaviria</taxon>
        <taxon>Heunggongvirae</taxon>
        <taxon>Uroviricota</taxon>
        <taxon>Caudoviricetes</taxon>
        <taxon>Herelleviridae</taxon>
        <taxon>Spounavirinae</taxon>
        <taxon>Okubovirus</taxon>
        <taxon>Okubovirus camphawk</taxon>
    </lineage>
</organism>
<dbReference type="Proteomes" id="UP000224660">
    <property type="component" value="Segment"/>
</dbReference>
<accession>A0A217EQI2</accession>
<evidence type="ECO:0000313" key="2">
    <source>
        <dbReference type="Proteomes" id="UP000224660"/>
    </source>
</evidence>
<name>A0A217EQI2_9CAUD</name>
<gene>
    <name evidence="1" type="ORF">Goe2_c04900</name>
</gene>
<reference evidence="1 2" key="1">
    <citation type="journal article" date="2017" name="Viruses">
        <title>Characterization of Bacillus subtilis Viruses vB_BsuM-Goe2 and vB_BsuM-Goe3.</title>
        <authorList>
            <person name="Willms I.M."/>
            <person name="Hoppert M."/>
            <person name="Hertel R."/>
        </authorList>
    </citation>
    <scope>NUCLEOTIDE SEQUENCE [LARGE SCALE GENOMIC DNA]</scope>
</reference>
<proteinExistence type="predicted"/>